<keyword evidence="6" id="KW-0560">Oxidoreductase</keyword>
<dbReference type="Pfam" id="PF00397">
    <property type="entry name" value="WW"/>
    <property type="match status" value="1"/>
</dbReference>
<evidence type="ECO:0000259" key="9">
    <source>
        <dbReference type="PROSITE" id="PS50020"/>
    </source>
</evidence>
<evidence type="ECO:0000256" key="5">
    <source>
        <dbReference type="ARBA" id="ARBA00022703"/>
    </source>
</evidence>
<dbReference type="PANTHER" id="PTHR43157">
    <property type="entry name" value="PHOSPHATIDYLINOSITOL-GLYCAN BIOSYNTHESIS CLASS F PROTEIN-RELATED"/>
    <property type="match status" value="1"/>
</dbReference>
<evidence type="ECO:0000256" key="1">
    <source>
        <dbReference type="ARBA" id="ARBA00004371"/>
    </source>
</evidence>
<evidence type="ECO:0000256" key="4">
    <source>
        <dbReference type="ARBA" id="ARBA00022687"/>
    </source>
</evidence>
<dbReference type="PROSITE" id="PS01159">
    <property type="entry name" value="WW_DOMAIN_1"/>
    <property type="match status" value="1"/>
</dbReference>
<dbReference type="Proteomes" id="UP001217089">
    <property type="component" value="Unassembled WGS sequence"/>
</dbReference>
<dbReference type="EMBL" id="JARBDR010000917">
    <property type="protein sequence ID" value="KAJ8303308.1"/>
    <property type="molecule type" value="Genomic_DNA"/>
</dbReference>
<accession>A0ABQ9EDE0</accession>
<dbReference type="CDD" id="cd00201">
    <property type="entry name" value="WW"/>
    <property type="match status" value="2"/>
</dbReference>
<reference evidence="10 11" key="1">
    <citation type="submission" date="2022-12" db="EMBL/GenBank/DDBJ databases">
        <title>Chromosome-level genome of Tegillarca granosa.</title>
        <authorList>
            <person name="Kim J."/>
        </authorList>
    </citation>
    <scope>NUCLEOTIDE SEQUENCE [LARGE SCALE GENOMIC DNA]</scope>
    <source>
        <strain evidence="10">Teg-2019</strain>
        <tissue evidence="10">Adductor muscle</tissue>
    </source>
</reference>
<evidence type="ECO:0000313" key="11">
    <source>
        <dbReference type="Proteomes" id="UP001217089"/>
    </source>
</evidence>
<dbReference type="PROSITE" id="PS50020">
    <property type="entry name" value="WW_DOMAIN_2"/>
    <property type="match status" value="2"/>
</dbReference>
<evidence type="ECO:0000256" key="3">
    <source>
        <dbReference type="ARBA" id="ARBA00016094"/>
    </source>
</evidence>
<evidence type="ECO:0000256" key="7">
    <source>
        <dbReference type="ARBA" id="ARBA00023034"/>
    </source>
</evidence>
<dbReference type="Pfam" id="PF00106">
    <property type="entry name" value="adh_short"/>
    <property type="match status" value="1"/>
</dbReference>
<dbReference type="InterPro" id="IPR001202">
    <property type="entry name" value="WW_dom"/>
</dbReference>
<dbReference type="InterPro" id="IPR036291">
    <property type="entry name" value="NAD(P)-bd_dom_sf"/>
</dbReference>
<name>A0ABQ9EDE0_TEGGR</name>
<dbReference type="SUPFAM" id="SSF51735">
    <property type="entry name" value="NAD(P)-binding Rossmann-fold domains"/>
    <property type="match status" value="1"/>
</dbReference>
<dbReference type="SUPFAM" id="SSF51045">
    <property type="entry name" value="WW domain"/>
    <property type="match status" value="2"/>
</dbReference>
<evidence type="ECO:0000256" key="6">
    <source>
        <dbReference type="ARBA" id="ARBA00023002"/>
    </source>
</evidence>
<proteinExistence type="predicted"/>
<sequence>MSASIVDTDSDDEFPAGWEERVTLEGKVFYVNHETKTTQWTHPTTGKKKIVKGELPYGWERKILEDGTVCYIDHINQKTTYTDPRLAFAEEVKDSPYDFRQRFDGNSRALQVLQGRDLTGKYIIVTGANSGIGFETARAFAMHGARVILACRNMKSAEESRRKILKERPEAKLEIMEIDLASLKSVHQFSENYKQKKWYDKYSETVKTEHCLVLRPLHLLILNAAVFGLPYTKTEDDLEMTFQVNHLSHFYLTKLLLDLLVKSSPSKVIVVSSESHRFTDLSCDNICEEKLSPSPKNYQDMRAYNLSKLCNVLFSSHLDKIMHNKGVASLSLHPGNMMYTSLARNWWLYRMLFFLVRPFTKSMEQGAATTVYCATASELDGVGGIYFNNCCRCPPSSAAEDSELAQKLWDISEKMILDRVNR</sequence>
<comment type="subcellular location">
    <subcellularLocation>
        <location evidence="2">Golgi apparatus</location>
    </subcellularLocation>
    <subcellularLocation>
        <location evidence="1">Lysosome</location>
    </subcellularLocation>
</comment>
<dbReference type="Gene3D" id="2.20.70.10">
    <property type="match status" value="2"/>
</dbReference>
<dbReference type="InterPro" id="IPR036020">
    <property type="entry name" value="WW_dom_sf"/>
</dbReference>
<keyword evidence="11" id="KW-1185">Reference proteome</keyword>
<feature type="domain" description="WW" evidence="9">
    <location>
        <begin position="53"/>
        <end position="86"/>
    </location>
</feature>
<feature type="domain" description="WW" evidence="9">
    <location>
        <begin position="12"/>
        <end position="45"/>
    </location>
</feature>
<evidence type="ECO:0000313" key="10">
    <source>
        <dbReference type="EMBL" id="KAJ8303308.1"/>
    </source>
</evidence>
<keyword evidence="7" id="KW-0333">Golgi apparatus</keyword>
<dbReference type="InterPro" id="IPR002347">
    <property type="entry name" value="SDR_fam"/>
</dbReference>
<comment type="caution">
    <text evidence="10">The sequence shown here is derived from an EMBL/GenBank/DDBJ whole genome shotgun (WGS) entry which is preliminary data.</text>
</comment>
<organism evidence="10 11">
    <name type="scientific">Tegillarca granosa</name>
    <name type="common">Malaysian cockle</name>
    <name type="synonym">Anadara granosa</name>
    <dbReference type="NCBI Taxonomy" id="220873"/>
    <lineage>
        <taxon>Eukaryota</taxon>
        <taxon>Metazoa</taxon>
        <taxon>Spiralia</taxon>
        <taxon>Lophotrochozoa</taxon>
        <taxon>Mollusca</taxon>
        <taxon>Bivalvia</taxon>
        <taxon>Autobranchia</taxon>
        <taxon>Pteriomorphia</taxon>
        <taxon>Arcoida</taxon>
        <taxon>Arcoidea</taxon>
        <taxon>Arcidae</taxon>
        <taxon>Tegillarca</taxon>
    </lineage>
</organism>
<keyword evidence="5" id="KW-0053">Apoptosis</keyword>
<protein>
    <recommendedName>
        <fullName evidence="3">WW domain-containing oxidoreductase</fullName>
    </recommendedName>
</protein>
<keyword evidence="4" id="KW-0879">Wnt signaling pathway</keyword>
<dbReference type="Gene3D" id="3.40.50.720">
    <property type="entry name" value="NAD(P)-binding Rossmann-like Domain"/>
    <property type="match status" value="1"/>
</dbReference>
<dbReference type="SMART" id="SM00456">
    <property type="entry name" value="WW"/>
    <property type="match status" value="2"/>
</dbReference>
<keyword evidence="8" id="KW-0458">Lysosome</keyword>
<gene>
    <name evidence="10" type="ORF">KUTeg_019704</name>
</gene>
<evidence type="ECO:0000256" key="8">
    <source>
        <dbReference type="ARBA" id="ARBA00023228"/>
    </source>
</evidence>
<dbReference type="PANTHER" id="PTHR43157:SF31">
    <property type="entry name" value="PHOSPHATIDYLINOSITOL-GLYCAN BIOSYNTHESIS CLASS F PROTEIN"/>
    <property type="match status" value="1"/>
</dbReference>
<evidence type="ECO:0000256" key="2">
    <source>
        <dbReference type="ARBA" id="ARBA00004555"/>
    </source>
</evidence>